<sequence length="155" mass="18229">MWAQQSQSYIEIQTLHLSLRKPRRHLRPFLKPSLTLRRKHPFRFPRALRRHLNRIRPLNMGPARFLIAGIGIGAGVIALFIATMAFWWFWRRRRNKPDNPGITETPSRKQQYLCNISTSGAKQPYELHSDSRYVYPLELDNTQARASKYMAEMPG</sequence>
<keyword evidence="1" id="KW-0812">Transmembrane</keyword>
<evidence type="ECO:0000313" key="2">
    <source>
        <dbReference type="EMBL" id="QKX54238.1"/>
    </source>
</evidence>
<name>A0A7H8QJX6_TALRU</name>
<dbReference type="Proteomes" id="UP000509510">
    <property type="component" value="Chromosome I"/>
</dbReference>
<evidence type="ECO:0000256" key="1">
    <source>
        <dbReference type="SAM" id="Phobius"/>
    </source>
</evidence>
<dbReference type="KEGG" id="trg:TRUGW13939_01323"/>
<keyword evidence="3" id="KW-1185">Reference proteome</keyword>
<proteinExistence type="predicted"/>
<feature type="transmembrane region" description="Helical" evidence="1">
    <location>
        <begin position="65"/>
        <end position="90"/>
    </location>
</feature>
<accession>A0A7H8QJX6</accession>
<keyword evidence="1" id="KW-1133">Transmembrane helix</keyword>
<dbReference type="GeneID" id="55988835"/>
<dbReference type="EMBL" id="CP055898">
    <property type="protein sequence ID" value="QKX54238.1"/>
    <property type="molecule type" value="Genomic_DNA"/>
</dbReference>
<protein>
    <submittedName>
        <fullName evidence="2">Uncharacterized protein</fullName>
    </submittedName>
</protein>
<dbReference type="RefSeq" id="XP_035340417.1">
    <property type="nucleotide sequence ID" value="XM_035484524.1"/>
</dbReference>
<keyword evidence="1" id="KW-0472">Membrane</keyword>
<reference evidence="3" key="1">
    <citation type="submission" date="2020-06" db="EMBL/GenBank/DDBJ databases">
        <title>A chromosome-scale genome assembly of Talaromyces rugulosus W13939.</title>
        <authorList>
            <person name="Wang B."/>
            <person name="Guo L."/>
            <person name="Ye K."/>
            <person name="Wang L."/>
        </authorList>
    </citation>
    <scope>NUCLEOTIDE SEQUENCE [LARGE SCALE GENOMIC DNA]</scope>
    <source>
        <strain evidence="3">W13939</strain>
    </source>
</reference>
<gene>
    <name evidence="2" type="ORF">TRUGW13939_01323</name>
</gene>
<dbReference type="AlphaFoldDB" id="A0A7H8QJX6"/>
<evidence type="ECO:0000313" key="3">
    <source>
        <dbReference type="Proteomes" id="UP000509510"/>
    </source>
</evidence>
<organism evidence="2 3">
    <name type="scientific">Talaromyces rugulosus</name>
    <name type="common">Penicillium rugulosum</name>
    <dbReference type="NCBI Taxonomy" id="121627"/>
    <lineage>
        <taxon>Eukaryota</taxon>
        <taxon>Fungi</taxon>
        <taxon>Dikarya</taxon>
        <taxon>Ascomycota</taxon>
        <taxon>Pezizomycotina</taxon>
        <taxon>Eurotiomycetes</taxon>
        <taxon>Eurotiomycetidae</taxon>
        <taxon>Eurotiales</taxon>
        <taxon>Trichocomaceae</taxon>
        <taxon>Talaromyces</taxon>
        <taxon>Talaromyces sect. Islandici</taxon>
    </lineage>
</organism>